<dbReference type="InterPro" id="IPR011990">
    <property type="entry name" value="TPR-like_helical_dom_sf"/>
</dbReference>
<sequence length="530" mass="57268">MGMLINSRYELDDLPIGHGGMGEVWLGHDTKLDRHVAVKFIRFPNGEQDKDYIRRFVRESRITARLEHPGVPAVYDVGSHEGRPYLVMQRIHGISVADLVAEQGALPIGWAAGIAAQVCAVLTAAHQASLVHRDLKPSNLMLQPDGAVKVLDFGLAAAPTLSDFSKITATGLPPGTPAYMAPEQIETNISGPATDLYALGCTLHEMLTGERLFTGSTSYDVWSKQVTHQPLPVRGVRDDVPAGLEDLLLHLLQKKPEDRPESAQVVYDRLLPFATDLGPIPGILHAPSTVSPARMYGSMLGRVFTSAPPASPAGPIVPPASAGEPAQPPAPPQRRPDEKPGVGRTDLRRARAEASRLVGSSRYGQAAEVLAAAVAPAITALGRTDEDVVRVRLELADALFEEGDYRRAAPAYEELAEDVARKQGPHADLALHCRLRGATCRALFGETSEALRQLEALVRDETEAFGADDPRTLELRRQIGLLQLGAGLRHAAEQTLTRLLADLTRLNSATHPSTMEIADLLSGLRRPRSR</sequence>
<dbReference type="InterPro" id="IPR017441">
    <property type="entry name" value="Protein_kinase_ATP_BS"/>
</dbReference>
<evidence type="ECO:0000256" key="1">
    <source>
        <dbReference type="ARBA" id="ARBA00012513"/>
    </source>
</evidence>
<evidence type="ECO:0000313" key="11">
    <source>
        <dbReference type="Proteomes" id="UP000294114"/>
    </source>
</evidence>
<evidence type="ECO:0000259" key="9">
    <source>
        <dbReference type="PROSITE" id="PS50011"/>
    </source>
</evidence>
<dbReference type="Gene3D" id="3.30.200.20">
    <property type="entry name" value="Phosphorylase Kinase, domain 1"/>
    <property type="match status" value="1"/>
</dbReference>
<keyword evidence="3" id="KW-0808">Transferase</keyword>
<dbReference type="GO" id="GO:0004674">
    <property type="term" value="F:protein serine/threonine kinase activity"/>
    <property type="evidence" value="ECO:0007669"/>
    <property type="project" value="UniProtKB-KW"/>
</dbReference>
<dbReference type="EC" id="2.7.11.1" evidence="1"/>
<dbReference type="InterPro" id="IPR011009">
    <property type="entry name" value="Kinase-like_dom_sf"/>
</dbReference>
<dbReference type="PANTHER" id="PTHR43289:SF6">
    <property type="entry name" value="SERINE_THREONINE-PROTEIN KINASE NEKL-3"/>
    <property type="match status" value="1"/>
</dbReference>
<dbReference type="Gene3D" id="1.25.40.10">
    <property type="entry name" value="Tetratricopeptide repeat domain"/>
    <property type="match status" value="1"/>
</dbReference>
<keyword evidence="5 10" id="KW-0418">Kinase</keyword>
<proteinExistence type="predicted"/>
<feature type="domain" description="Protein kinase" evidence="9">
    <location>
        <begin position="10"/>
        <end position="274"/>
    </location>
</feature>
<accession>A0A4V2GDE2</accession>
<dbReference type="Proteomes" id="UP000294114">
    <property type="component" value="Unassembled WGS sequence"/>
</dbReference>
<dbReference type="InterPro" id="IPR008271">
    <property type="entry name" value="Ser/Thr_kinase_AS"/>
</dbReference>
<dbReference type="AlphaFoldDB" id="A0A4V2GDE2"/>
<reference evidence="10 11" key="1">
    <citation type="submission" date="2019-02" db="EMBL/GenBank/DDBJ databases">
        <title>Sequencing the genomes of 1000 actinobacteria strains.</title>
        <authorList>
            <person name="Klenk H.-P."/>
        </authorList>
    </citation>
    <scope>NUCLEOTIDE SEQUENCE [LARGE SCALE GENOMIC DNA]</scope>
    <source>
        <strain evidence="10 11">DSM 45612</strain>
    </source>
</reference>
<keyword evidence="2 10" id="KW-0723">Serine/threonine-protein kinase</keyword>
<dbReference type="GO" id="GO:0005524">
    <property type="term" value="F:ATP binding"/>
    <property type="evidence" value="ECO:0007669"/>
    <property type="project" value="UniProtKB-UniRule"/>
</dbReference>
<organism evidence="10 11">
    <name type="scientific">Micromonospora kangleipakensis</name>
    <dbReference type="NCBI Taxonomy" id="1077942"/>
    <lineage>
        <taxon>Bacteria</taxon>
        <taxon>Bacillati</taxon>
        <taxon>Actinomycetota</taxon>
        <taxon>Actinomycetes</taxon>
        <taxon>Micromonosporales</taxon>
        <taxon>Micromonosporaceae</taxon>
        <taxon>Micromonospora</taxon>
    </lineage>
</organism>
<protein>
    <recommendedName>
        <fullName evidence="1">non-specific serine/threonine protein kinase</fullName>
        <ecNumber evidence="1">2.7.11.1</ecNumber>
    </recommendedName>
</protein>
<dbReference type="SMART" id="SM00220">
    <property type="entry name" value="S_TKc"/>
    <property type="match status" value="1"/>
</dbReference>
<dbReference type="SUPFAM" id="SSF48452">
    <property type="entry name" value="TPR-like"/>
    <property type="match status" value="1"/>
</dbReference>
<feature type="compositionally biased region" description="Basic and acidic residues" evidence="8">
    <location>
        <begin position="334"/>
        <end position="348"/>
    </location>
</feature>
<dbReference type="PANTHER" id="PTHR43289">
    <property type="entry name" value="MITOGEN-ACTIVATED PROTEIN KINASE KINASE KINASE 20-RELATED"/>
    <property type="match status" value="1"/>
</dbReference>
<dbReference type="PROSITE" id="PS00107">
    <property type="entry name" value="PROTEIN_KINASE_ATP"/>
    <property type="match status" value="1"/>
</dbReference>
<keyword evidence="11" id="KW-1185">Reference proteome</keyword>
<keyword evidence="6 7" id="KW-0067">ATP-binding</keyword>
<evidence type="ECO:0000256" key="5">
    <source>
        <dbReference type="ARBA" id="ARBA00022777"/>
    </source>
</evidence>
<keyword evidence="4 7" id="KW-0547">Nucleotide-binding</keyword>
<evidence type="ECO:0000256" key="3">
    <source>
        <dbReference type="ARBA" id="ARBA00022679"/>
    </source>
</evidence>
<feature type="region of interest" description="Disordered" evidence="8">
    <location>
        <begin position="310"/>
        <end position="348"/>
    </location>
</feature>
<dbReference type="Pfam" id="PF00069">
    <property type="entry name" value="Pkinase"/>
    <property type="match status" value="1"/>
</dbReference>
<dbReference type="PROSITE" id="PS50011">
    <property type="entry name" value="PROTEIN_KINASE_DOM"/>
    <property type="match status" value="1"/>
</dbReference>
<dbReference type="SUPFAM" id="SSF56112">
    <property type="entry name" value="Protein kinase-like (PK-like)"/>
    <property type="match status" value="1"/>
</dbReference>
<evidence type="ECO:0000256" key="8">
    <source>
        <dbReference type="SAM" id="MobiDB-lite"/>
    </source>
</evidence>
<evidence type="ECO:0000256" key="6">
    <source>
        <dbReference type="ARBA" id="ARBA00022840"/>
    </source>
</evidence>
<evidence type="ECO:0000313" key="10">
    <source>
        <dbReference type="EMBL" id="RZU75506.1"/>
    </source>
</evidence>
<name>A0A4V2GDE2_9ACTN</name>
<evidence type="ECO:0000256" key="4">
    <source>
        <dbReference type="ARBA" id="ARBA00022741"/>
    </source>
</evidence>
<evidence type="ECO:0000256" key="7">
    <source>
        <dbReference type="PROSITE-ProRule" id="PRU10141"/>
    </source>
</evidence>
<dbReference type="InterPro" id="IPR000719">
    <property type="entry name" value="Prot_kinase_dom"/>
</dbReference>
<dbReference type="EMBL" id="SHLD01000001">
    <property type="protein sequence ID" value="RZU75506.1"/>
    <property type="molecule type" value="Genomic_DNA"/>
</dbReference>
<dbReference type="CDD" id="cd14014">
    <property type="entry name" value="STKc_PknB_like"/>
    <property type="match status" value="1"/>
</dbReference>
<evidence type="ECO:0000256" key="2">
    <source>
        <dbReference type="ARBA" id="ARBA00022527"/>
    </source>
</evidence>
<dbReference type="PROSITE" id="PS00108">
    <property type="entry name" value="PROTEIN_KINASE_ST"/>
    <property type="match status" value="1"/>
</dbReference>
<dbReference type="Gene3D" id="1.10.510.10">
    <property type="entry name" value="Transferase(Phosphotransferase) domain 1"/>
    <property type="match status" value="1"/>
</dbReference>
<feature type="binding site" evidence="7">
    <location>
        <position position="39"/>
    </location>
    <ligand>
        <name>ATP</name>
        <dbReference type="ChEBI" id="CHEBI:30616"/>
    </ligand>
</feature>
<gene>
    <name evidence="10" type="ORF">EV384_4050</name>
</gene>
<comment type="caution">
    <text evidence="10">The sequence shown here is derived from an EMBL/GenBank/DDBJ whole genome shotgun (WGS) entry which is preliminary data.</text>
</comment>